<evidence type="ECO:0000256" key="1">
    <source>
        <dbReference type="SAM" id="SignalP"/>
    </source>
</evidence>
<gene>
    <name evidence="2" type="ORF">VRU48_17820</name>
</gene>
<dbReference type="EMBL" id="JAZDQT010000003">
    <property type="protein sequence ID" value="MEE1946987.1"/>
    <property type="molecule type" value="Genomic_DNA"/>
</dbReference>
<name>A0ABU7IC86_9SPHI</name>
<dbReference type="PROSITE" id="PS51257">
    <property type="entry name" value="PROKAR_LIPOPROTEIN"/>
    <property type="match status" value="1"/>
</dbReference>
<dbReference type="Proteomes" id="UP001336835">
    <property type="component" value="Unassembled WGS sequence"/>
</dbReference>
<feature type="chain" id="PRO_5046276204" description="Lipoprotein" evidence="1">
    <location>
        <begin position="22"/>
        <end position="297"/>
    </location>
</feature>
<evidence type="ECO:0008006" key="4">
    <source>
        <dbReference type="Google" id="ProtNLM"/>
    </source>
</evidence>
<dbReference type="RefSeq" id="WP_330109274.1">
    <property type="nucleotide sequence ID" value="NZ_JAZDQT010000003.1"/>
</dbReference>
<sequence>MMSAKVYALMLLLLVGLYACSPNSTPGNSNAEAGAPMTGKAMELSSVIVDSLKKLFAIADTLQRTYNENDSVNKVDEVNEAIAITLTAILNDHKITRQNMDSLLKAPGLGIVHADDKKLWLFTWFENTGGSFKSNINMIYAKTASGQTMITSDGRVGNQEENLFPSSGAWFEKIYKLKSKKELYLCIGSGIGCNTCMFQTAVVVELLPDGINFNYEAFEPPGEEVGTYGENGPSCLTIGAANEDIEEFSFDPKTQILTIAYLTDEITPIPSGEGEKQRRIVRKLVFNGKRFVGNAFQ</sequence>
<comment type="caution">
    <text evidence="2">The sequence shown here is derived from an EMBL/GenBank/DDBJ whole genome shotgun (WGS) entry which is preliminary data.</text>
</comment>
<feature type="signal peptide" evidence="1">
    <location>
        <begin position="1"/>
        <end position="21"/>
    </location>
</feature>
<organism evidence="2 3">
    <name type="scientific">Pedobacter albus</name>
    <dbReference type="NCBI Taxonomy" id="3113905"/>
    <lineage>
        <taxon>Bacteria</taxon>
        <taxon>Pseudomonadati</taxon>
        <taxon>Bacteroidota</taxon>
        <taxon>Sphingobacteriia</taxon>
        <taxon>Sphingobacteriales</taxon>
        <taxon>Sphingobacteriaceae</taxon>
        <taxon>Pedobacter</taxon>
    </lineage>
</organism>
<proteinExistence type="predicted"/>
<evidence type="ECO:0000313" key="2">
    <source>
        <dbReference type="EMBL" id="MEE1946987.1"/>
    </source>
</evidence>
<accession>A0ABU7IC86</accession>
<evidence type="ECO:0000313" key="3">
    <source>
        <dbReference type="Proteomes" id="UP001336835"/>
    </source>
</evidence>
<keyword evidence="1" id="KW-0732">Signal</keyword>
<keyword evidence="3" id="KW-1185">Reference proteome</keyword>
<protein>
    <recommendedName>
        <fullName evidence="4">Lipoprotein</fullName>
    </recommendedName>
</protein>
<reference evidence="2 3" key="1">
    <citation type="submission" date="2024-01" db="EMBL/GenBank/DDBJ databases">
        <title>Pedobacter sp. nov., isolated from fresh soil.</title>
        <authorList>
            <person name="Le N.T.T."/>
        </authorList>
    </citation>
    <scope>NUCLEOTIDE SEQUENCE [LARGE SCALE GENOMIC DNA]</scope>
    <source>
        <strain evidence="2 3">KR3-3</strain>
    </source>
</reference>